<dbReference type="RefSeq" id="XP_033458793.1">
    <property type="nucleotide sequence ID" value="XM_033605199.1"/>
</dbReference>
<proteinExistence type="predicted"/>
<reference evidence="3" key="3">
    <citation type="submission" date="2025-08" db="UniProtKB">
        <authorList>
            <consortium name="RefSeq"/>
        </authorList>
    </citation>
    <scope>IDENTIFICATION</scope>
    <source>
        <strain evidence="3">CBS 342.82</strain>
    </source>
</reference>
<keyword evidence="2" id="KW-1185">Reference proteome</keyword>
<feature type="compositionally biased region" description="Low complexity" evidence="1">
    <location>
        <begin position="211"/>
        <end position="226"/>
    </location>
</feature>
<name>A0A6J3M4B9_9PEZI</name>
<dbReference type="Proteomes" id="UP000504637">
    <property type="component" value="Unplaced"/>
</dbReference>
<organism evidence="3">
    <name type="scientific">Dissoconium aciculare CBS 342.82</name>
    <dbReference type="NCBI Taxonomy" id="1314786"/>
    <lineage>
        <taxon>Eukaryota</taxon>
        <taxon>Fungi</taxon>
        <taxon>Dikarya</taxon>
        <taxon>Ascomycota</taxon>
        <taxon>Pezizomycotina</taxon>
        <taxon>Dothideomycetes</taxon>
        <taxon>Dothideomycetidae</taxon>
        <taxon>Mycosphaerellales</taxon>
        <taxon>Dissoconiaceae</taxon>
        <taxon>Dissoconium</taxon>
    </lineage>
</organism>
<dbReference type="GeneID" id="54362999"/>
<dbReference type="GO" id="GO:0031390">
    <property type="term" value="C:Ctf18 RFC-like complex"/>
    <property type="evidence" value="ECO:0007669"/>
    <property type="project" value="InterPro"/>
</dbReference>
<evidence type="ECO:0000313" key="3">
    <source>
        <dbReference type="RefSeq" id="XP_033458793.1"/>
    </source>
</evidence>
<gene>
    <name evidence="3" type="ORF">K489DRAFT_381748</name>
</gene>
<dbReference type="Pfam" id="PF09724">
    <property type="entry name" value="Dcc1"/>
    <property type="match status" value="1"/>
</dbReference>
<evidence type="ECO:0000256" key="1">
    <source>
        <dbReference type="SAM" id="MobiDB-lite"/>
    </source>
</evidence>
<reference evidence="3" key="2">
    <citation type="submission" date="2020-04" db="EMBL/GenBank/DDBJ databases">
        <authorList>
            <consortium name="NCBI Genome Project"/>
        </authorList>
    </citation>
    <scope>NUCLEOTIDE SEQUENCE</scope>
    <source>
        <strain evidence="3">CBS 342.82</strain>
    </source>
</reference>
<protein>
    <submittedName>
        <fullName evidence="3">Uncharacterized protein</fullName>
    </submittedName>
</protein>
<dbReference type="OrthoDB" id="5199543at2759"/>
<evidence type="ECO:0000313" key="2">
    <source>
        <dbReference type="Proteomes" id="UP000504637"/>
    </source>
</evidence>
<accession>A0A6J3M4B9</accession>
<dbReference type="GO" id="GO:0007064">
    <property type="term" value="P:mitotic sister chromatid cohesion"/>
    <property type="evidence" value="ECO:0007669"/>
    <property type="project" value="InterPro"/>
</dbReference>
<dbReference type="InterPro" id="IPR019128">
    <property type="entry name" value="Dcc1"/>
</dbReference>
<reference evidence="3" key="1">
    <citation type="submission" date="2020-01" db="EMBL/GenBank/DDBJ databases">
        <authorList>
            <consortium name="DOE Joint Genome Institute"/>
            <person name="Haridas S."/>
            <person name="Albert R."/>
            <person name="Binder M."/>
            <person name="Bloem J."/>
            <person name="Labutti K."/>
            <person name="Salamov A."/>
            <person name="Andreopoulos B."/>
            <person name="Baker S.E."/>
            <person name="Barry K."/>
            <person name="Bills G."/>
            <person name="Bluhm B.H."/>
            <person name="Cannon C."/>
            <person name="Castanera R."/>
            <person name="Culley D.E."/>
            <person name="Daum C."/>
            <person name="Ezra D."/>
            <person name="Gonzalez J.B."/>
            <person name="Henrissat B."/>
            <person name="Kuo A."/>
            <person name="Liang C."/>
            <person name="Lipzen A."/>
            <person name="Lutzoni F."/>
            <person name="Magnuson J."/>
            <person name="Mondo S."/>
            <person name="Nolan M."/>
            <person name="Ohm R."/>
            <person name="Pangilinan J."/>
            <person name="Park H.-J."/>
            <person name="Ramirez L."/>
            <person name="Alfaro M."/>
            <person name="Sun H."/>
            <person name="Tritt A."/>
            <person name="Yoshinaga Y."/>
            <person name="Zwiers L.-H."/>
            <person name="Turgeon B.G."/>
            <person name="Goodwin S.B."/>
            <person name="Spatafora J.W."/>
            <person name="Crous P.W."/>
            <person name="Grigoriev I.V."/>
        </authorList>
    </citation>
    <scope>NUCLEOTIDE SEQUENCE</scope>
    <source>
        <strain evidence="3">CBS 342.82</strain>
    </source>
</reference>
<sequence>MEVISTKGLSAEPYLRAMLPVYTSTGSYSSTHDSVSKETLFSHIPLSQAECQVAWSQLACFESTDPPGCFIPSAKVQIRIWENFISIATAASLDLTGRLSKADLLAILDELRGEGPSELLSQIITNVSTRQPDESFLLDEDRFIQAVGLSCLSARSDGKPTATSSWLSAWKELVPEAWRSKCQATALPQATYHLQHGGKDIVFVDSSQSAAGAGSSQASSGQQSLGAKRKWHEKFRPSKTN</sequence>
<dbReference type="AlphaFoldDB" id="A0A6J3M4B9"/>
<feature type="region of interest" description="Disordered" evidence="1">
    <location>
        <begin position="211"/>
        <end position="241"/>
    </location>
</feature>